<evidence type="ECO:0000313" key="4">
    <source>
        <dbReference type="Proteomes" id="UP000600946"/>
    </source>
</evidence>
<feature type="region of interest" description="Disordered" evidence="1">
    <location>
        <begin position="1"/>
        <end position="23"/>
    </location>
</feature>
<feature type="domain" description="DUF5753" evidence="2">
    <location>
        <begin position="119"/>
        <end position="301"/>
    </location>
</feature>
<evidence type="ECO:0000256" key="1">
    <source>
        <dbReference type="SAM" id="MobiDB-lite"/>
    </source>
</evidence>
<reference evidence="4" key="1">
    <citation type="journal article" date="2019" name="Int. J. Syst. Evol. Microbiol.">
        <title>The Global Catalogue of Microorganisms (GCM) 10K type strain sequencing project: providing services to taxonomists for standard genome sequencing and annotation.</title>
        <authorList>
            <consortium name="The Broad Institute Genomics Platform"/>
            <consortium name="The Broad Institute Genome Sequencing Center for Infectious Disease"/>
            <person name="Wu L."/>
            <person name="Ma J."/>
        </authorList>
    </citation>
    <scope>NUCLEOTIDE SEQUENCE [LARGE SCALE GENOMIC DNA]</scope>
    <source>
        <strain evidence="4">JCM 4594</strain>
    </source>
</reference>
<dbReference type="Pfam" id="PF13560">
    <property type="entry name" value="HTH_31"/>
    <property type="match status" value="1"/>
</dbReference>
<gene>
    <name evidence="3" type="ORF">GCM10010326_42560</name>
</gene>
<dbReference type="Proteomes" id="UP000600946">
    <property type="component" value="Unassembled WGS sequence"/>
</dbReference>
<keyword evidence="4" id="KW-1185">Reference proteome</keyword>
<organism evidence="3 4">
    <name type="scientific">Streptomyces xanthochromogenes</name>
    <dbReference type="NCBI Taxonomy" id="67384"/>
    <lineage>
        <taxon>Bacteria</taxon>
        <taxon>Bacillati</taxon>
        <taxon>Actinomycetota</taxon>
        <taxon>Actinomycetes</taxon>
        <taxon>Kitasatosporales</taxon>
        <taxon>Streptomycetaceae</taxon>
        <taxon>Streptomyces</taxon>
    </lineage>
</organism>
<dbReference type="EMBL" id="BMUU01000006">
    <property type="protein sequence ID" value="GGY43688.1"/>
    <property type="molecule type" value="Genomic_DNA"/>
</dbReference>
<dbReference type="Gene3D" id="1.10.260.40">
    <property type="entry name" value="lambda repressor-like DNA-binding domains"/>
    <property type="match status" value="1"/>
</dbReference>
<dbReference type="InterPro" id="IPR010982">
    <property type="entry name" value="Lambda_DNA-bd_dom_sf"/>
</dbReference>
<dbReference type="InterPro" id="IPR001387">
    <property type="entry name" value="Cro/C1-type_HTH"/>
</dbReference>
<dbReference type="InterPro" id="IPR043917">
    <property type="entry name" value="DUF5753"/>
</dbReference>
<proteinExistence type="predicted"/>
<dbReference type="SUPFAM" id="SSF47413">
    <property type="entry name" value="lambda repressor-like DNA-binding domains"/>
    <property type="match status" value="1"/>
</dbReference>
<dbReference type="GeneID" id="96292184"/>
<dbReference type="RefSeq" id="WP_161255464.1">
    <property type="nucleotide sequence ID" value="NZ_BMUU01000006.1"/>
</dbReference>
<sequence length="315" mass="35227">MAARVLDPVPDEEPGKPRASAAPPARVLGIRLREMRLEAGLRGQDVVAAGAIGSASKLSRYETANGDARPDTETVTRLATLYGYDDRESLRALTSLVDDANQHRWWTDYRDVVDKSLHNLMAVESAAREIRTFSDSLVPGLLQTSDYARAIMQAPYLGKPDHPTIDRRWEVRRRRQQILESPEAPDFSAVIAEGALRKWVGGRKVMRGQLRHLFNLAENRDRVHIRIFTDRACARVFPPTTAMTVFKFRPREEPDMVYTEGLNSGGTWLSELADVDLHAASMTELIQHSLGKRETLALLERLIAGFADEEGQAGD</sequence>
<accession>A0ABQ3AB48</accession>
<dbReference type="CDD" id="cd00093">
    <property type="entry name" value="HTH_XRE"/>
    <property type="match status" value="1"/>
</dbReference>
<dbReference type="Pfam" id="PF19054">
    <property type="entry name" value="DUF5753"/>
    <property type="match status" value="1"/>
</dbReference>
<evidence type="ECO:0000313" key="3">
    <source>
        <dbReference type="EMBL" id="GGY43688.1"/>
    </source>
</evidence>
<comment type="caution">
    <text evidence="3">The sequence shown here is derived from an EMBL/GenBank/DDBJ whole genome shotgun (WGS) entry which is preliminary data.</text>
</comment>
<name>A0ABQ3AB48_9ACTN</name>
<evidence type="ECO:0000259" key="2">
    <source>
        <dbReference type="Pfam" id="PF19054"/>
    </source>
</evidence>
<protein>
    <submittedName>
        <fullName evidence="3">Transcriptional regulator</fullName>
    </submittedName>
</protein>